<evidence type="ECO:0000313" key="2">
    <source>
        <dbReference type="Proteomes" id="UP000000653"/>
    </source>
</evidence>
<protein>
    <submittedName>
        <fullName evidence="1">Uncharacterized protein</fullName>
    </submittedName>
</protein>
<organism evidence="1 2">
    <name type="scientific">Pseudomonas aeruginosa (strain UCBPP-PA14)</name>
    <dbReference type="NCBI Taxonomy" id="208963"/>
    <lineage>
        <taxon>Bacteria</taxon>
        <taxon>Pseudomonadati</taxon>
        <taxon>Pseudomonadota</taxon>
        <taxon>Gammaproteobacteria</taxon>
        <taxon>Pseudomonadales</taxon>
        <taxon>Pseudomonadaceae</taxon>
        <taxon>Pseudomonas</taxon>
    </lineage>
</organism>
<dbReference type="HOGENOM" id="CLU_3083629_0_0_6"/>
<dbReference type="EMBL" id="CP000438">
    <property type="protein sequence ID" value="ABJ13137.1"/>
    <property type="molecule type" value="Genomic_DNA"/>
</dbReference>
<sequence>MDASTNGAIPQREEWSATIVELQTEILQLIAASGRPIAVHFLPTTASLKKVL</sequence>
<dbReference type="KEGG" id="pau:PA14_13920"/>
<gene>
    <name evidence="1" type="ordered locus">PA14_13920</name>
</gene>
<dbReference type="AlphaFoldDB" id="A0A0H2ZFI4"/>
<accession>A0A0H2ZFI4</accession>
<evidence type="ECO:0000313" key="1">
    <source>
        <dbReference type="EMBL" id="ABJ13137.1"/>
    </source>
</evidence>
<reference evidence="1 2" key="1">
    <citation type="journal article" date="2006" name="Genome Biol.">
        <title>Genomic analysis reveals that Pseudomonas aeruginosa virulence is combinatorial.</title>
        <authorList>
            <person name="Lee D.G."/>
            <person name="Urbach J.M."/>
            <person name="Wu G."/>
            <person name="Liberati N.T."/>
            <person name="Feinbaum R.L."/>
            <person name="Miyata S."/>
            <person name="Diggins L.T."/>
            <person name="He J."/>
            <person name="Saucier M."/>
            <person name="Deziel E."/>
            <person name="Friedman L."/>
            <person name="Li L."/>
            <person name="Grills G."/>
            <person name="Montgomery K."/>
            <person name="Kucherlapati R."/>
            <person name="Rahme L.G."/>
            <person name="Ausubel F.M."/>
        </authorList>
    </citation>
    <scope>NUCLEOTIDE SEQUENCE [LARGE SCALE GENOMIC DNA]</scope>
    <source>
        <strain evidence="1 2">UCBPP-PA14</strain>
    </source>
</reference>
<dbReference type="Proteomes" id="UP000000653">
    <property type="component" value="Chromosome"/>
</dbReference>
<proteinExistence type="predicted"/>
<name>A0A0H2ZFI4_PSEAB</name>